<evidence type="ECO:0000313" key="3">
    <source>
        <dbReference type="EMBL" id="GAI53210.1"/>
    </source>
</evidence>
<dbReference type="InterPro" id="IPR029044">
    <property type="entry name" value="Nucleotide-diphossugar_trans"/>
</dbReference>
<dbReference type="InterPro" id="IPR034683">
    <property type="entry name" value="IspD/TarI"/>
</dbReference>
<protein>
    <recommendedName>
        <fullName evidence="4">MobA-like NTP transferase domain-containing protein</fullName>
    </recommendedName>
</protein>
<evidence type="ECO:0000256" key="1">
    <source>
        <dbReference type="ARBA" id="ARBA00022679"/>
    </source>
</evidence>
<name>X1QQF8_9ZZZZ</name>
<dbReference type="PANTHER" id="PTHR32125:SF4">
    <property type="entry name" value="2-C-METHYL-D-ERYTHRITOL 4-PHOSPHATE CYTIDYLYLTRANSFERASE, CHLOROPLASTIC"/>
    <property type="match status" value="1"/>
</dbReference>
<evidence type="ECO:0008006" key="4">
    <source>
        <dbReference type="Google" id="ProtNLM"/>
    </source>
</evidence>
<comment type="caution">
    <text evidence="3">The sequence shown here is derived from an EMBL/GenBank/DDBJ whole genome shotgun (WGS) entry which is preliminary data.</text>
</comment>
<dbReference type="InterPro" id="IPR050088">
    <property type="entry name" value="IspD/TarI_cytidylyltransf_bact"/>
</dbReference>
<accession>X1QQF8</accession>
<dbReference type="Pfam" id="PF01128">
    <property type="entry name" value="IspD"/>
    <property type="match status" value="1"/>
</dbReference>
<gene>
    <name evidence="3" type="ORF">S06H3_58232</name>
</gene>
<organism evidence="3">
    <name type="scientific">marine sediment metagenome</name>
    <dbReference type="NCBI Taxonomy" id="412755"/>
    <lineage>
        <taxon>unclassified sequences</taxon>
        <taxon>metagenomes</taxon>
        <taxon>ecological metagenomes</taxon>
    </lineage>
</organism>
<evidence type="ECO:0000256" key="2">
    <source>
        <dbReference type="ARBA" id="ARBA00022695"/>
    </source>
</evidence>
<keyword evidence="1" id="KW-0808">Transferase</keyword>
<keyword evidence="2" id="KW-0548">Nucleotidyltransferase</keyword>
<proteinExistence type="predicted"/>
<sequence length="112" mass="12464">MPQSVAVIICAAGASRRFGGKRKKPFVDVAGRAVLLRSVEFFADRDDVKQILLAIAPEDEELVNIKWGPNLKFYNTKICFGGPERFDTVKKALELINNDIDLIAEKKSKGKN</sequence>
<dbReference type="Gene3D" id="3.90.550.10">
    <property type="entry name" value="Spore Coat Polysaccharide Biosynthesis Protein SpsA, Chain A"/>
    <property type="match status" value="1"/>
</dbReference>
<reference evidence="3" key="1">
    <citation type="journal article" date="2014" name="Front. Microbiol.">
        <title>High frequency of phylogenetically diverse reductive dehalogenase-homologous genes in deep subseafloor sedimentary metagenomes.</title>
        <authorList>
            <person name="Kawai M."/>
            <person name="Futagami T."/>
            <person name="Toyoda A."/>
            <person name="Takaki Y."/>
            <person name="Nishi S."/>
            <person name="Hori S."/>
            <person name="Arai W."/>
            <person name="Tsubouchi T."/>
            <person name="Morono Y."/>
            <person name="Uchiyama I."/>
            <person name="Ito T."/>
            <person name="Fujiyama A."/>
            <person name="Inagaki F."/>
            <person name="Takami H."/>
        </authorList>
    </citation>
    <scope>NUCLEOTIDE SEQUENCE</scope>
    <source>
        <strain evidence="3">Expedition CK06-06</strain>
    </source>
</reference>
<dbReference type="EMBL" id="BARV01037676">
    <property type="protein sequence ID" value="GAI53210.1"/>
    <property type="molecule type" value="Genomic_DNA"/>
</dbReference>
<dbReference type="GO" id="GO:0050518">
    <property type="term" value="F:2-C-methyl-D-erythritol 4-phosphate cytidylyltransferase activity"/>
    <property type="evidence" value="ECO:0007669"/>
    <property type="project" value="TreeGrafter"/>
</dbReference>
<dbReference type="SUPFAM" id="SSF53448">
    <property type="entry name" value="Nucleotide-diphospho-sugar transferases"/>
    <property type="match status" value="1"/>
</dbReference>
<feature type="non-terminal residue" evidence="3">
    <location>
        <position position="112"/>
    </location>
</feature>
<dbReference type="AlphaFoldDB" id="X1QQF8"/>
<dbReference type="PANTHER" id="PTHR32125">
    <property type="entry name" value="2-C-METHYL-D-ERYTHRITOL 4-PHOSPHATE CYTIDYLYLTRANSFERASE, CHLOROPLASTIC"/>
    <property type="match status" value="1"/>
</dbReference>